<dbReference type="GO" id="GO:0016773">
    <property type="term" value="F:phosphotransferase activity, alcohol group as acceptor"/>
    <property type="evidence" value="ECO:0007669"/>
    <property type="project" value="UniProtKB-UniRule"/>
</dbReference>
<comment type="pathway">
    <text evidence="1">Amino-sugar metabolism; 1,6-anhydro-N-acetylmuramate degradation.</text>
</comment>
<comment type="catalytic activity">
    <reaction evidence="1">
        <text>1,6-anhydro-N-acetyl-beta-muramate + ATP + H2O = N-acetyl-D-muramate 6-phosphate + ADP + H(+)</text>
        <dbReference type="Rhea" id="RHEA:24952"/>
        <dbReference type="ChEBI" id="CHEBI:15377"/>
        <dbReference type="ChEBI" id="CHEBI:15378"/>
        <dbReference type="ChEBI" id="CHEBI:30616"/>
        <dbReference type="ChEBI" id="CHEBI:58690"/>
        <dbReference type="ChEBI" id="CHEBI:58722"/>
        <dbReference type="ChEBI" id="CHEBI:456216"/>
        <dbReference type="EC" id="2.7.1.170"/>
    </reaction>
</comment>
<gene>
    <name evidence="1 2" type="primary">anmK</name>
    <name evidence="2" type="ORF">SUTMEG_03620</name>
</gene>
<keyword evidence="1" id="KW-0808">Transferase</keyword>
<dbReference type="HAMAP" id="MF_01270">
    <property type="entry name" value="AnhMurNAc_kinase"/>
    <property type="match status" value="1"/>
</dbReference>
<evidence type="ECO:0000313" key="2">
    <source>
        <dbReference type="EMBL" id="BBF22471.1"/>
    </source>
</evidence>
<dbReference type="GO" id="GO:0005524">
    <property type="term" value="F:ATP binding"/>
    <property type="evidence" value="ECO:0007669"/>
    <property type="project" value="UniProtKB-UniRule"/>
</dbReference>
<comment type="function">
    <text evidence="1">Catalyzes the specific phosphorylation of 1,6-anhydro-N-acetylmuramic acid (anhMurNAc) with the simultaneous cleavage of the 1,6-anhydro ring, generating MurNAc-6-P. Is required for the utilization of anhMurNAc either imported from the medium or derived from its own cell wall murein, and thus plays a role in cell wall recycling.</text>
</comment>
<dbReference type="PANTHER" id="PTHR30605:SF0">
    <property type="entry name" value="ANHYDRO-N-ACETYLMURAMIC ACID KINASE"/>
    <property type="match status" value="1"/>
</dbReference>
<keyword evidence="1" id="KW-0119">Carbohydrate metabolism</keyword>
<dbReference type="UniPathway" id="UPA00544"/>
<comment type="pathway">
    <text evidence="1">Cell wall biogenesis; peptidoglycan recycling.</text>
</comment>
<dbReference type="GO" id="GO:0009254">
    <property type="term" value="P:peptidoglycan turnover"/>
    <property type="evidence" value="ECO:0007669"/>
    <property type="project" value="UniProtKB-UniRule"/>
</dbReference>
<protein>
    <recommendedName>
        <fullName evidence="1">Anhydro-N-acetylmuramic acid kinase</fullName>
        <ecNumber evidence="1">2.7.1.170</ecNumber>
    </recommendedName>
    <alternativeName>
        <fullName evidence="1">AnhMurNAc kinase</fullName>
    </alternativeName>
</protein>
<dbReference type="UniPathway" id="UPA00343"/>
<keyword evidence="1" id="KW-0547">Nucleotide-binding</keyword>
<dbReference type="SUPFAM" id="SSF53067">
    <property type="entry name" value="Actin-like ATPase domain"/>
    <property type="match status" value="1"/>
</dbReference>
<dbReference type="Gene3D" id="3.30.420.40">
    <property type="match status" value="2"/>
</dbReference>
<dbReference type="AlphaFoldDB" id="A0A2Z6I7L1"/>
<feature type="binding site" evidence="1">
    <location>
        <begin position="9"/>
        <end position="16"/>
    </location>
    <ligand>
        <name>ATP</name>
        <dbReference type="ChEBI" id="CHEBI:30616"/>
    </ligand>
</feature>
<dbReference type="InterPro" id="IPR043129">
    <property type="entry name" value="ATPase_NBD"/>
</dbReference>
<dbReference type="NCBIfam" id="NF007139">
    <property type="entry name" value="PRK09585.1-3"/>
    <property type="match status" value="1"/>
</dbReference>
<dbReference type="GO" id="GO:0097175">
    <property type="term" value="P:1,6-anhydro-N-acetyl-beta-muramic acid catabolic process"/>
    <property type="evidence" value="ECO:0007669"/>
    <property type="project" value="UniProtKB-UniRule"/>
</dbReference>
<dbReference type="EC" id="2.7.1.170" evidence="1"/>
<keyword evidence="1" id="KW-0067">ATP-binding</keyword>
<dbReference type="EMBL" id="AP018786">
    <property type="protein sequence ID" value="BBF22471.1"/>
    <property type="molecule type" value="Genomic_DNA"/>
</dbReference>
<proteinExistence type="inferred from homology"/>
<dbReference type="Pfam" id="PF03702">
    <property type="entry name" value="AnmK"/>
    <property type="match status" value="1"/>
</dbReference>
<accession>A0A2Z6I7L1</accession>
<evidence type="ECO:0000256" key="1">
    <source>
        <dbReference type="HAMAP-Rule" id="MF_01270"/>
    </source>
</evidence>
<name>A0A2Z6I7L1_9BURK</name>
<keyword evidence="3" id="KW-1185">Reference proteome</keyword>
<dbReference type="OrthoDB" id="9763949at2"/>
<dbReference type="PANTHER" id="PTHR30605">
    <property type="entry name" value="ANHYDRO-N-ACETYLMURAMIC ACID KINASE"/>
    <property type="match status" value="1"/>
</dbReference>
<dbReference type="KEGG" id="sutt:SUTMEG_03620"/>
<dbReference type="CDD" id="cd24050">
    <property type="entry name" value="ASKHA_NBD_ANMK"/>
    <property type="match status" value="1"/>
</dbReference>
<dbReference type="GO" id="GO:0006040">
    <property type="term" value="P:amino sugar metabolic process"/>
    <property type="evidence" value="ECO:0007669"/>
    <property type="project" value="InterPro"/>
</dbReference>
<comment type="similarity">
    <text evidence="1">Belongs to the anhydro-N-acetylmuramic acid kinase family.</text>
</comment>
<dbReference type="RefSeq" id="WP_120176177.1">
    <property type="nucleotide sequence ID" value="NZ_AP018786.1"/>
</dbReference>
<keyword evidence="1 2" id="KW-0418">Kinase</keyword>
<reference evidence="2 3" key="1">
    <citation type="journal article" date="2018" name="Int. J. Syst. Evol. Microbiol.">
        <title>Mesosutterella multiformis gen. nov., sp. nov., a member of the family Sutterellaceae and Sutterella megalosphaeroides sp. nov., isolated from human faeces.</title>
        <authorList>
            <person name="Sakamoto M."/>
            <person name="Ikeyama N."/>
            <person name="Kunihiro T."/>
            <person name="Iino T."/>
            <person name="Yuki M."/>
            <person name="Ohkuma M."/>
        </authorList>
    </citation>
    <scope>NUCLEOTIDE SEQUENCE [LARGE SCALE GENOMIC DNA]</scope>
    <source>
        <strain evidence="2 3">6FBBBH3</strain>
    </source>
</reference>
<dbReference type="InterPro" id="IPR005338">
    <property type="entry name" value="Anhydro_N_Ac-Mur_kinase"/>
</dbReference>
<dbReference type="Proteomes" id="UP000271003">
    <property type="component" value="Chromosome"/>
</dbReference>
<dbReference type="GO" id="GO:0016301">
    <property type="term" value="F:kinase activity"/>
    <property type="evidence" value="ECO:0007669"/>
    <property type="project" value="UniProtKB-KW"/>
</dbReference>
<organism evidence="2 3">
    <name type="scientific">Sutterella megalosphaeroides</name>
    <dbReference type="NCBI Taxonomy" id="2494234"/>
    <lineage>
        <taxon>Bacteria</taxon>
        <taxon>Pseudomonadati</taxon>
        <taxon>Pseudomonadota</taxon>
        <taxon>Betaproteobacteria</taxon>
        <taxon>Burkholderiales</taxon>
        <taxon>Sutterellaceae</taxon>
        <taxon>Sutterella</taxon>
    </lineage>
</organism>
<sequence>MITIGLMSGTSLDGVDAVAVDFEANRMQLLGRAHAPFVPELRSELLALALGCENEIERMGDASRGLAEAYALAVERLLRQTHLAREDVAALGAHGQTIRHRPERGFTVQLNYPALLAELTGIDVVADFRSRDVAAGGEGAPLVPAFHAERFRTNFPRAVLNIGGIANATLLPALGDATPVSGFDTGPGNMLLDAWMSEAFGRLFDEDGRTAAEGRVLEPLLEAFLDEPYFRLPPPKSTGRERFDFAWLEARLLKLDPRRTLDPRDVAATVTELTALTAARAILETQPGTAEVLLCGGGALNPTLRTRLAAHLPDVRVTDTGEYGLDPMEVEGAAFAWLARMFLLRLPGNLPAVTSARGPRILGCWYPA</sequence>
<evidence type="ECO:0000313" key="3">
    <source>
        <dbReference type="Proteomes" id="UP000271003"/>
    </source>
</evidence>